<dbReference type="eggNOG" id="COG3116">
    <property type="taxonomic scope" value="Bacteria"/>
</dbReference>
<evidence type="ECO:0000256" key="9">
    <source>
        <dbReference type="NCBIfam" id="TIGR02209"/>
    </source>
</evidence>
<dbReference type="GO" id="GO:0005886">
    <property type="term" value="C:plasma membrane"/>
    <property type="evidence" value="ECO:0007669"/>
    <property type="project" value="UniProtKB-SubCell"/>
</dbReference>
<keyword evidence="8" id="KW-0997">Cell inner membrane</keyword>
<evidence type="ECO:0000256" key="8">
    <source>
        <dbReference type="HAMAP-Rule" id="MF_00910"/>
    </source>
</evidence>
<dbReference type="Pfam" id="PF04999">
    <property type="entry name" value="FtsL"/>
    <property type="match status" value="1"/>
</dbReference>
<name>H8L355_FRAAD</name>
<sequence length="90" mass="10238">MKVVGSLILSMMLLAVIGSAITLVWARQESRVLFVQWNKLQNERDALNVEYGRLELQQATDAEPRVINQEARGRLGMVDPRPQDIQLVHL</sequence>
<evidence type="ECO:0000256" key="5">
    <source>
        <dbReference type="ARBA" id="ARBA00022989"/>
    </source>
</evidence>
<evidence type="ECO:0000256" key="1">
    <source>
        <dbReference type="ARBA" id="ARBA00004401"/>
    </source>
</evidence>
<comment type="function">
    <text evidence="8">Essential cell division protein. May link together the upstream cell division proteins, which are predominantly cytoplasmic, with the downstream cell division proteins, which are predominantly periplasmic.</text>
</comment>
<keyword evidence="5 8" id="KW-1133">Transmembrane helix</keyword>
<accession>H8L355</accession>
<keyword evidence="11" id="KW-1185">Reference proteome</keyword>
<dbReference type="PANTHER" id="PTHR37479">
    <property type="entry name" value="CELL DIVISION PROTEIN FTSL"/>
    <property type="match status" value="1"/>
</dbReference>
<proteinExistence type="inferred from homology"/>
<evidence type="ECO:0000313" key="10">
    <source>
        <dbReference type="EMBL" id="AFC84855.1"/>
    </source>
</evidence>
<comment type="subcellular location">
    <subcellularLocation>
        <location evidence="8">Cell inner membrane</location>
        <topology evidence="8">Single-pass type II membrane protein</topology>
    </subcellularLocation>
    <subcellularLocation>
        <location evidence="1">Cell membrane</location>
        <topology evidence="1">Single-pass type II membrane protein</topology>
    </subcellularLocation>
    <text evidence="8">Localizes to the division septum where it forms a ring structure.</text>
</comment>
<dbReference type="STRING" id="767434.Fraau_0366"/>
<dbReference type="InterPro" id="IPR011922">
    <property type="entry name" value="Cell_div_FtsL"/>
</dbReference>
<keyword evidence="6 8" id="KW-0472">Membrane</keyword>
<evidence type="ECO:0000256" key="7">
    <source>
        <dbReference type="ARBA" id="ARBA00023306"/>
    </source>
</evidence>
<keyword evidence="3 8" id="KW-0132">Cell division</keyword>
<dbReference type="EMBL" id="CP003350">
    <property type="protein sequence ID" value="AFC84855.1"/>
    <property type="molecule type" value="Genomic_DNA"/>
</dbReference>
<dbReference type="KEGG" id="fau:Fraau_0366"/>
<organism evidence="10 11">
    <name type="scientific">Frateuria aurantia (strain ATCC 33424 / DSM 6220 / KCTC 2777 / LMG 1558 / NBRC 3245 / NCIMB 13370)</name>
    <name type="common">Acetobacter aurantius</name>
    <dbReference type="NCBI Taxonomy" id="767434"/>
    <lineage>
        <taxon>Bacteria</taxon>
        <taxon>Pseudomonadati</taxon>
        <taxon>Pseudomonadota</taxon>
        <taxon>Gammaproteobacteria</taxon>
        <taxon>Lysobacterales</taxon>
        <taxon>Rhodanobacteraceae</taxon>
        <taxon>Frateuria</taxon>
    </lineage>
</organism>
<dbReference type="PANTHER" id="PTHR37479:SF1">
    <property type="entry name" value="CELL DIVISION PROTEIN FTSL"/>
    <property type="match status" value="1"/>
</dbReference>
<protein>
    <recommendedName>
        <fullName evidence="8 9">Cell division protein FtsL</fullName>
    </recommendedName>
</protein>
<evidence type="ECO:0000256" key="2">
    <source>
        <dbReference type="ARBA" id="ARBA00022475"/>
    </source>
</evidence>
<dbReference type="HOGENOM" id="CLU_156524_1_0_6"/>
<dbReference type="Proteomes" id="UP000005234">
    <property type="component" value="Chromosome"/>
</dbReference>
<dbReference type="OrthoDB" id="5298556at2"/>
<dbReference type="HAMAP" id="MF_00910">
    <property type="entry name" value="FtsL"/>
    <property type="match status" value="1"/>
</dbReference>
<evidence type="ECO:0000256" key="6">
    <source>
        <dbReference type="ARBA" id="ARBA00023136"/>
    </source>
</evidence>
<comment type="subunit">
    <text evidence="8">Part of a complex composed of FtsB, FtsL and FtsQ.</text>
</comment>
<dbReference type="GO" id="GO:0043093">
    <property type="term" value="P:FtsZ-dependent cytokinesis"/>
    <property type="evidence" value="ECO:0007669"/>
    <property type="project" value="UniProtKB-UniRule"/>
</dbReference>
<dbReference type="GO" id="GO:0032153">
    <property type="term" value="C:cell division site"/>
    <property type="evidence" value="ECO:0007669"/>
    <property type="project" value="UniProtKB-UniRule"/>
</dbReference>
<keyword evidence="7 8" id="KW-0131">Cell cycle</keyword>
<reference evidence="10" key="1">
    <citation type="submission" date="2012-02" db="EMBL/GenBank/DDBJ databases">
        <title>The complete genome of Frateuria aurantia DSM 6220.</title>
        <authorList>
            <consortium name="US DOE Joint Genome Institute (JGI-PGF)"/>
            <person name="Lucas S."/>
            <person name="Copeland A."/>
            <person name="Lapidus A."/>
            <person name="Glavina del Rio T."/>
            <person name="Dalin E."/>
            <person name="Tice H."/>
            <person name="Bruce D."/>
            <person name="Goodwin L."/>
            <person name="Pitluck S."/>
            <person name="Peters L."/>
            <person name="Ovchinnikova G."/>
            <person name="Teshima H."/>
            <person name="Kyrpides N."/>
            <person name="Mavromatis K."/>
            <person name="Ivanova N."/>
            <person name="Brettin T."/>
            <person name="Detter J.C."/>
            <person name="Han C."/>
            <person name="Larimer F."/>
            <person name="Land M."/>
            <person name="Hauser L."/>
            <person name="Markowitz V."/>
            <person name="Cheng J.-F."/>
            <person name="Hugenholtz P."/>
            <person name="Woyke T."/>
            <person name="Wu D."/>
            <person name="Brambilla E."/>
            <person name="Klenk H.-P."/>
            <person name="Eisen J.A."/>
        </authorList>
    </citation>
    <scope>NUCLEOTIDE SEQUENCE</scope>
    <source>
        <strain evidence="10">DSM 6220</strain>
    </source>
</reference>
<keyword evidence="4 8" id="KW-0812">Transmembrane</keyword>
<evidence type="ECO:0000313" key="11">
    <source>
        <dbReference type="Proteomes" id="UP000005234"/>
    </source>
</evidence>
<gene>
    <name evidence="8" type="primary">ftsL</name>
    <name evidence="10" type="ordered locus">Fraau_0366</name>
</gene>
<keyword evidence="2 8" id="KW-1003">Cell membrane</keyword>
<evidence type="ECO:0000256" key="4">
    <source>
        <dbReference type="ARBA" id="ARBA00022692"/>
    </source>
</evidence>
<dbReference type="AlphaFoldDB" id="H8L355"/>
<dbReference type="NCBIfam" id="TIGR02209">
    <property type="entry name" value="ftsL_broad"/>
    <property type="match status" value="1"/>
</dbReference>
<comment type="similarity">
    <text evidence="8">Belongs to the FtsL family.</text>
</comment>
<evidence type="ECO:0000256" key="3">
    <source>
        <dbReference type="ARBA" id="ARBA00022618"/>
    </source>
</evidence>
<dbReference type="RefSeq" id="WP_014401861.1">
    <property type="nucleotide sequence ID" value="NC_017033.1"/>
</dbReference>